<dbReference type="AlphaFoldDB" id="A0A7S0IDN2"/>
<accession>A0A7S0IDN2</accession>
<dbReference type="EMBL" id="HBEQ01007375">
    <property type="protein sequence ID" value="CAD8518444.1"/>
    <property type="molecule type" value="Transcribed_RNA"/>
</dbReference>
<gene>
    <name evidence="2" type="ORF">MCOM1403_LOCUS5870</name>
</gene>
<protein>
    <submittedName>
        <fullName evidence="2">Uncharacterized protein</fullName>
    </submittedName>
</protein>
<proteinExistence type="predicted"/>
<reference evidence="2" key="1">
    <citation type="submission" date="2021-01" db="EMBL/GenBank/DDBJ databases">
        <authorList>
            <person name="Corre E."/>
            <person name="Pelletier E."/>
            <person name="Niang G."/>
            <person name="Scheremetjew M."/>
            <person name="Finn R."/>
            <person name="Kale V."/>
            <person name="Holt S."/>
            <person name="Cochrane G."/>
            <person name="Meng A."/>
            <person name="Brown T."/>
            <person name="Cohen L."/>
        </authorList>
    </citation>
    <scope>NUCLEOTIDE SEQUENCE</scope>
    <source>
        <strain evidence="2">CCMP1723</strain>
    </source>
</reference>
<organism evidence="2">
    <name type="scientific">Micromonas pusilla</name>
    <name type="common">Picoplanktonic green alga</name>
    <name type="synonym">Chromulina pusilla</name>
    <dbReference type="NCBI Taxonomy" id="38833"/>
    <lineage>
        <taxon>Eukaryota</taxon>
        <taxon>Viridiplantae</taxon>
        <taxon>Chlorophyta</taxon>
        <taxon>Mamiellophyceae</taxon>
        <taxon>Mamiellales</taxon>
        <taxon>Mamiellaceae</taxon>
        <taxon>Micromonas</taxon>
    </lineage>
</organism>
<evidence type="ECO:0000256" key="1">
    <source>
        <dbReference type="SAM" id="MobiDB-lite"/>
    </source>
</evidence>
<name>A0A7S0IDN2_MICPS</name>
<feature type="compositionally biased region" description="Pro residues" evidence="1">
    <location>
        <begin position="130"/>
        <end position="140"/>
    </location>
</feature>
<sequence length="259" mass="27404">MARLDLDPLVRLGDLAARWRDAHREGGRHLATVPALFTAATEEPDETEARGWRTKDGVAARVARAAPSPRLEAFLDGGRIHPSVAAAAPQKLTDAIDAVVAAARTCEGVAVEAESALDAFIAACSLGGIPPPPSPTPPPTREVGASLDPSPPAATGGHWMDAVPTAVLFTRVPWGDPPHRTIEEWLWLCTAVVESLGEEAAVKRGTADYLSQLPGSGEDGEETEAEPLTREKLQGCAEVWGMEPFLDRDLFNTLANAGK</sequence>
<evidence type="ECO:0000313" key="2">
    <source>
        <dbReference type="EMBL" id="CAD8518444.1"/>
    </source>
</evidence>
<feature type="region of interest" description="Disordered" evidence="1">
    <location>
        <begin position="130"/>
        <end position="153"/>
    </location>
</feature>